<dbReference type="EMBL" id="VOLR01000044">
    <property type="protein sequence ID" value="TWX53906.1"/>
    <property type="molecule type" value="Genomic_DNA"/>
</dbReference>
<evidence type="ECO:0008006" key="5">
    <source>
        <dbReference type="Google" id="ProtNLM"/>
    </source>
</evidence>
<protein>
    <recommendedName>
        <fullName evidence="5">DUF4878 domain-containing protein</fullName>
    </recommendedName>
</protein>
<proteinExistence type="predicted"/>
<dbReference type="Proteomes" id="UP000321525">
    <property type="component" value="Unassembled WGS sequence"/>
</dbReference>
<evidence type="ECO:0000313" key="3">
    <source>
        <dbReference type="Proteomes" id="UP000321525"/>
    </source>
</evidence>
<sequence length="144" mass="16246">MNYLKLIIISFILLLVACTGDDDGEIQTSESPEVVAIAFFDALYNEKNVKKAAKVCSPQLSRIILHYKSPKAVGRHLFNMSYDSVVASPDDSGVKVREQFKDAAEITVYFDGIYDNNRLKDVKRLSLIQIDGDWVIDKILKDPF</sequence>
<keyword evidence="3" id="KW-1185">Reference proteome</keyword>
<dbReference type="OrthoDB" id="5767078at2"/>
<dbReference type="Proteomes" id="UP000321917">
    <property type="component" value="Unassembled WGS sequence"/>
</dbReference>
<evidence type="ECO:0000313" key="1">
    <source>
        <dbReference type="EMBL" id="TWX53906.1"/>
    </source>
</evidence>
<evidence type="ECO:0000313" key="2">
    <source>
        <dbReference type="EMBL" id="TWX63025.1"/>
    </source>
</evidence>
<name>A0A5C6Q289_9GAMM</name>
<evidence type="ECO:0000313" key="4">
    <source>
        <dbReference type="Proteomes" id="UP000321917"/>
    </source>
</evidence>
<dbReference type="RefSeq" id="WP_146801194.1">
    <property type="nucleotide sequence ID" value="NZ_VOLP01000043.1"/>
</dbReference>
<dbReference type="AlphaFoldDB" id="A0A5C6Q289"/>
<reference evidence="2 4" key="1">
    <citation type="submission" date="2019-07" db="EMBL/GenBank/DDBJ databases">
        <title>Genomes of sea-ice associated Colwellia species.</title>
        <authorList>
            <person name="Bowman J.P."/>
        </authorList>
    </citation>
    <scope>NUCLEOTIDE SEQUENCE [LARGE SCALE GENOMIC DNA]</scope>
    <source>
        <strain evidence="1 3">ACAM 607</strain>
        <strain evidence="2 4">IC036</strain>
    </source>
</reference>
<organism evidence="2 4">
    <name type="scientific">Colwellia hornerae</name>
    <dbReference type="NCBI Taxonomy" id="89402"/>
    <lineage>
        <taxon>Bacteria</taxon>
        <taxon>Pseudomonadati</taxon>
        <taxon>Pseudomonadota</taxon>
        <taxon>Gammaproteobacteria</taxon>
        <taxon>Alteromonadales</taxon>
        <taxon>Colwelliaceae</taxon>
        <taxon>Colwellia</taxon>
    </lineage>
</organism>
<dbReference type="EMBL" id="VOLQ01000059">
    <property type="protein sequence ID" value="TWX63025.1"/>
    <property type="molecule type" value="Genomic_DNA"/>
</dbReference>
<gene>
    <name evidence="1" type="ORF">ESZ26_18400</name>
    <name evidence="2" type="ORF">ESZ27_18260</name>
</gene>
<accession>A0A5C6Q289</accession>
<comment type="caution">
    <text evidence="2">The sequence shown here is derived from an EMBL/GenBank/DDBJ whole genome shotgun (WGS) entry which is preliminary data.</text>
</comment>
<dbReference type="PROSITE" id="PS51257">
    <property type="entry name" value="PROKAR_LIPOPROTEIN"/>
    <property type="match status" value="1"/>
</dbReference>